<evidence type="ECO:0000256" key="2">
    <source>
        <dbReference type="ARBA" id="ARBA00022857"/>
    </source>
</evidence>
<keyword evidence="3" id="KW-0560">Oxidoreductase</keyword>
<organism evidence="5 6">
    <name type="scientific">Haloferula sargassicola</name>
    <dbReference type="NCBI Taxonomy" id="490096"/>
    <lineage>
        <taxon>Bacteria</taxon>
        <taxon>Pseudomonadati</taxon>
        <taxon>Verrucomicrobiota</taxon>
        <taxon>Verrucomicrobiia</taxon>
        <taxon>Verrucomicrobiales</taxon>
        <taxon>Verrucomicrobiaceae</taxon>
        <taxon>Haloferula</taxon>
    </lineage>
</organism>
<evidence type="ECO:0000256" key="3">
    <source>
        <dbReference type="ARBA" id="ARBA00023002"/>
    </source>
</evidence>
<gene>
    <name evidence="5" type="primary">sad</name>
    <name evidence="5" type="ORF">Hsar01_02086</name>
</gene>
<dbReference type="InterPro" id="IPR044148">
    <property type="entry name" value="ALDH_GabD1-like"/>
</dbReference>
<proteinExistence type="inferred from homology"/>
<dbReference type="PANTHER" id="PTHR43217:SF1">
    <property type="entry name" value="SUCCINATE SEMIALDEHYDE DEHYDROGENASE [NAD(P)+] SAD"/>
    <property type="match status" value="1"/>
</dbReference>
<dbReference type="CDD" id="cd07100">
    <property type="entry name" value="ALDH_SSADH1_GabD1"/>
    <property type="match status" value="1"/>
</dbReference>
<keyword evidence="2" id="KW-0521">NADP</keyword>
<evidence type="ECO:0000313" key="6">
    <source>
        <dbReference type="Proteomes" id="UP001476282"/>
    </source>
</evidence>
<evidence type="ECO:0000313" key="5">
    <source>
        <dbReference type="EMBL" id="GAA5482861.1"/>
    </source>
</evidence>
<dbReference type="InterPro" id="IPR016162">
    <property type="entry name" value="Ald_DH_N"/>
</dbReference>
<dbReference type="EMBL" id="BAABRI010000010">
    <property type="protein sequence ID" value="GAA5482861.1"/>
    <property type="molecule type" value="Genomic_DNA"/>
</dbReference>
<dbReference type="InterPro" id="IPR016163">
    <property type="entry name" value="Ald_DH_C"/>
</dbReference>
<dbReference type="SUPFAM" id="SSF53720">
    <property type="entry name" value="ALDH-like"/>
    <property type="match status" value="1"/>
</dbReference>
<keyword evidence="6" id="KW-1185">Reference proteome</keyword>
<dbReference type="Gene3D" id="3.40.605.10">
    <property type="entry name" value="Aldehyde Dehydrogenase, Chain A, domain 1"/>
    <property type="match status" value="1"/>
</dbReference>
<reference evidence="5 6" key="1">
    <citation type="submission" date="2024-02" db="EMBL/GenBank/DDBJ databases">
        <title>Haloferula sargassicola NBRC 104335.</title>
        <authorList>
            <person name="Ichikawa N."/>
            <person name="Katano-Makiyama Y."/>
            <person name="Hidaka K."/>
        </authorList>
    </citation>
    <scope>NUCLEOTIDE SEQUENCE [LARGE SCALE GENOMIC DNA]</scope>
    <source>
        <strain evidence="5 6">NBRC 104335</strain>
    </source>
</reference>
<name>A0ABP9UMQ0_9BACT</name>
<dbReference type="InterPro" id="IPR015590">
    <property type="entry name" value="Aldehyde_DH_dom"/>
</dbReference>
<dbReference type="RefSeq" id="WP_353566989.1">
    <property type="nucleotide sequence ID" value="NZ_BAABRI010000010.1"/>
</dbReference>
<dbReference type="Proteomes" id="UP001476282">
    <property type="component" value="Unassembled WGS sequence"/>
</dbReference>
<dbReference type="InterPro" id="IPR016161">
    <property type="entry name" value="Ald_DH/histidinol_DH"/>
</dbReference>
<dbReference type="InterPro" id="IPR047110">
    <property type="entry name" value="GABD/Sad-like"/>
</dbReference>
<feature type="domain" description="Aldehyde dehydrogenase" evidence="4">
    <location>
        <begin position="25"/>
        <end position="431"/>
    </location>
</feature>
<dbReference type="Gene3D" id="3.40.309.10">
    <property type="entry name" value="Aldehyde Dehydrogenase, Chain A, domain 2"/>
    <property type="match status" value="1"/>
</dbReference>
<evidence type="ECO:0000259" key="4">
    <source>
        <dbReference type="Pfam" id="PF00171"/>
    </source>
</evidence>
<dbReference type="PANTHER" id="PTHR43217">
    <property type="entry name" value="SUCCINATE SEMIALDEHYDE DEHYDROGENASE [NAD(P)+] SAD"/>
    <property type="match status" value="1"/>
</dbReference>
<protein>
    <submittedName>
        <fullName evidence="5">Succinate semialdehyde dehydrogenase [NAD(P)+] Sad</fullName>
    </submittedName>
</protein>
<dbReference type="Pfam" id="PF00171">
    <property type="entry name" value="Aldedh"/>
    <property type="match status" value="1"/>
</dbReference>
<evidence type="ECO:0000256" key="1">
    <source>
        <dbReference type="ARBA" id="ARBA00009986"/>
    </source>
</evidence>
<comment type="caution">
    <text evidence="5">The sequence shown here is derived from an EMBL/GenBank/DDBJ whole genome shotgun (WGS) entry which is preliminary data.</text>
</comment>
<sequence>MNAMTQAAFHRLSDPVPDSCHGGLDERVGWLRAIADRLESEAGPLAMLMAKEMGKPVTQGRSEAEKCAWVCRYYADHAVDFLADETIDTDRAESLVTRAPLGLVLAVMPWNFPLWQTFRFAAPALAAGNRILLKHASNVPGCAAAIDRLIADATGSDRLLAHVEVPGSQVKDLIADDRVAAVTFTGSTRAGRKLASACGEHLKKCVLELGGSDPYLVLEDADLDHAAATCAAARMINNGQSCIAAKRLLVAAPVHDEFVDRLRAELAAYEMADPLDPGTKLGPLAREDLRDALHDQVQRSLGDNTAKLIMGGEIPDREGAWYPATLVAGVRRGTPLFEEETFGPVAAVVRVNGATDGVELANATSFGLGAAVFSEDLDLARRTARQLKAGTVAINTQVVSDPRLPFGGTKDSGWGRELGRAGIHEFVNLKTLLRETS</sequence>
<accession>A0ABP9UMQ0</accession>
<comment type="similarity">
    <text evidence="1">Belongs to the aldehyde dehydrogenase family.</text>
</comment>